<evidence type="ECO:0000313" key="2">
    <source>
        <dbReference type="Proteomes" id="UP000579945"/>
    </source>
</evidence>
<dbReference type="GeneID" id="95394859"/>
<proteinExistence type="predicted"/>
<name>A0A7W5YC88_9ACTN</name>
<comment type="caution">
    <text evidence="1">The sequence shown here is derived from an EMBL/GenBank/DDBJ whole genome shotgun (WGS) entry which is preliminary data.</text>
</comment>
<evidence type="ECO:0000313" key="1">
    <source>
        <dbReference type="EMBL" id="MBB3732858.1"/>
    </source>
</evidence>
<reference evidence="1 2" key="1">
    <citation type="submission" date="2020-08" db="EMBL/GenBank/DDBJ databases">
        <title>Sequencing the genomes of 1000 actinobacteria strains.</title>
        <authorList>
            <person name="Klenk H.-P."/>
        </authorList>
    </citation>
    <scope>NUCLEOTIDE SEQUENCE [LARGE SCALE GENOMIC DNA]</scope>
    <source>
        <strain evidence="1 2">DSM 44320</strain>
    </source>
</reference>
<dbReference type="AlphaFoldDB" id="A0A7W5YC88"/>
<dbReference type="RefSeq" id="WP_183660726.1">
    <property type="nucleotide sequence ID" value="NZ_JACIBV010000002.1"/>
</dbReference>
<sequence>MKARMIAIMQARWVRLLAAAFIGALVGLAIFELTSAGGRWIFLLTGTVAGVAATAVAQSRAAQLTEVKVTVPQLSELTFLVNNQSRQVAWQLFVETVTRVSVQALDDDEGLIREAMDSLYGLFATTRDALKAGRPSAPVPGGQTVEYFAISMLNKELRPFLSRWHPLLTEWEREHPDEPESAWPDGRQCRDHLRRLQADIAAYAEGFGRLAGIRDPQTLITGMTPQP</sequence>
<protein>
    <submittedName>
        <fullName evidence="1">Putative membrane protein</fullName>
    </submittedName>
</protein>
<organism evidence="1 2">
    <name type="scientific">Nonomuraea dietziae</name>
    <dbReference type="NCBI Taxonomy" id="65515"/>
    <lineage>
        <taxon>Bacteria</taxon>
        <taxon>Bacillati</taxon>
        <taxon>Actinomycetota</taxon>
        <taxon>Actinomycetes</taxon>
        <taxon>Streptosporangiales</taxon>
        <taxon>Streptosporangiaceae</taxon>
        <taxon>Nonomuraea</taxon>
    </lineage>
</organism>
<accession>A0A7W5YC88</accession>
<gene>
    <name evidence="1" type="ORF">FHR33_008805</name>
</gene>
<dbReference type="EMBL" id="JACIBV010000002">
    <property type="protein sequence ID" value="MBB3732858.1"/>
    <property type="molecule type" value="Genomic_DNA"/>
</dbReference>
<dbReference type="Proteomes" id="UP000579945">
    <property type="component" value="Unassembled WGS sequence"/>
</dbReference>
<keyword evidence="2" id="KW-1185">Reference proteome</keyword>